<evidence type="ECO:0000256" key="3">
    <source>
        <dbReference type="ARBA" id="ARBA00010441"/>
    </source>
</evidence>
<feature type="transmembrane region" description="Helical" evidence="16">
    <location>
        <begin position="210"/>
        <end position="230"/>
    </location>
</feature>
<feature type="transmembrane region" description="Helical" evidence="16">
    <location>
        <begin position="124"/>
        <end position="144"/>
    </location>
</feature>
<evidence type="ECO:0000256" key="11">
    <source>
        <dbReference type="ARBA" id="ARBA00023136"/>
    </source>
</evidence>
<sequence length="238" mass="26442">MKKGIYILPNTLTLCGMFFGFFSILTSIKGDFVFAAWAIFVAGVFDGLDGWVARLTNSTTRFGIELDSLSDLVAFGVAPSVLVYKWAIAPFGRIGFAAAFLFAACGALRLARYNVQMGSSESKAFTGMPIPGAAGVLGALVLFYDDMWKTVPEKNAFMLILTVLLSILMVSRLKFHGLKEIDFRRRKPFWILVAIVVSLVAFVIHPPVAIFVFAMIYLAWGIIENIYLMYRKHKKQVV</sequence>
<evidence type="ECO:0000313" key="18">
    <source>
        <dbReference type="Proteomes" id="UP000245125"/>
    </source>
</evidence>
<keyword evidence="8 16" id="KW-0812">Transmembrane</keyword>
<evidence type="ECO:0000256" key="7">
    <source>
        <dbReference type="ARBA" id="ARBA00022679"/>
    </source>
</evidence>
<dbReference type="EC" id="2.7.8.8" evidence="4"/>
<evidence type="ECO:0000256" key="16">
    <source>
        <dbReference type="SAM" id="Phobius"/>
    </source>
</evidence>
<evidence type="ECO:0000256" key="6">
    <source>
        <dbReference type="ARBA" id="ARBA00022516"/>
    </source>
</evidence>
<dbReference type="EMBL" id="OUUY01000002">
    <property type="protein sequence ID" value="SPP99598.1"/>
    <property type="molecule type" value="Genomic_DNA"/>
</dbReference>
<dbReference type="PANTHER" id="PTHR14269">
    <property type="entry name" value="CDP-DIACYLGLYCEROL--GLYCEROL-3-PHOSPHATE 3-PHOSPHATIDYLTRANSFERASE-RELATED"/>
    <property type="match status" value="1"/>
</dbReference>
<dbReference type="Proteomes" id="UP000245125">
    <property type="component" value="Unassembled WGS sequence"/>
</dbReference>
<keyword evidence="6" id="KW-0444">Lipid biosynthesis</keyword>
<name>A0A2U3QDV0_9BACT</name>
<evidence type="ECO:0000256" key="13">
    <source>
        <dbReference type="ARBA" id="ARBA00023264"/>
    </source>
</evidence>
<feature type="transmembrane region" description="Helical" evidence="16">
    <location>
        <begin position="34"/>
        <end position="56"/>
    </location>
</feature>
<accession>A0A2U3QDV0</accession>
<dbReference type="InterPro" id="IPR004533">
    <property type="entry name" value="CDP-diaglyc--ser_O-PTrfase"/>
</dbReference>
<dbReference type="InterPro" id="IPR050324">
    <property type="entry name" value="CDP-alcohol_PTase-I"/>
</dbReference>
<keyword evidence="7 15" id="KW-0808">Transferase</keyword>
<dbReference type="GO" id="GO:0012505">
    <property type="term" value="C:endomembrane system"/>
    <property type="evidence" value="ECO:0007669"/>
    <property type="project" value="UniProtKB-SubCell"/>
</dbReference>
<evidence type="ECO:0000256" key="2">
    <source>
        <dbReference type="ARBA" id="ARBA00004127"/>
    </source>
</evidence>
<dbReference type="GO" id="GO:0008654">
    <property type="term" value="P:phospholipid biosynthetic process"/>
    <property type="evidence" value="ECO:0007669"/>
    <property type="project" value="UniProtKB-KW"/>
</dbReference>
<dbReference type="InterPro" id="IPR043130">
    <property type="entry name" value="CDP-OH_PTrfase_TM_dom"/>
</dbReference>
<evidence type="ECO:0000256" key="9">
    <source>
        <dbReference type="ARBA" id="ARBA00022989"/>
    </source>
</evidence>
<dbReference type="NCBIfam" id="TIGR00473">
    <property type="entry name" value="pssA"/>
    <property type="match status" value="1"/>
</dbReference>
<keyword evidence="18" id="KW-1185">Reference proteome</keyword>
<comment type="similarity">
    <text evidence="3 15">Belongs to the CDP-alcohol phosphatidyltransferase class-I family.</text>
</comment>
<evidence type="ECO:0000256" key="15">
    <source>
        <dbReference type="RuleBase" id="RU003750"/>
    </source>
</evidence>
<evidence type="ECO:0000256" key="4">
    <source>
        <dbReference type="ARBA" id="ARBA00013174"/>
    </source>
</evidence>
<keyword evidence="13" id="KW-1208">Phospholipid metabolism</keyword>
<evidence type="ECO:0000256" key="10">
    <source>
        <dbReference type="ARBA" id="ARBA00023098"/>
    </source>
</evidence>
<dbReference type="PANTHER" id="PTHR14269:SF61">
    <property type="entry name" value="CDP-DIACYLGLYCEROL--SERINE O-PHOSPHATIDYLTRANSFERASE"/>
    <property type="match status" value="1"/>
</dbReference>
<dbReference type="InterPro" id="IPR000462">
    <property type="entry name" value="CDP-OH_P_trans"/>
</dbReference>
<reference evidence="18" key="1">
    <citation type="submission" date="2018-03" db="EMBL/GenBank/DDBJ databases">
        <authorList>
            <person name="Zecchin S."/>
        </authorList>
    </citation>
    <scope>NUCLEOTIDE SEQUENCE [LARGE SCALE GENOMIC DNA]</scope>
</reference>
<evidence type="ECO:0000256" key="8">
    <source>
        <dbReference type="ARBA" id="ARBA00022692"/>
    </source>
</evidence>
<dbReference type="Gene3D" id="1.20.120.1760">
    <property type="match status" value="1"/>
</dbReference>
<dbReference type="GO" id="GO:0003882">
    <property type="term" value="F:CDP-diacylglycerol-serine O-phosphatidyltransferase activity"/>
    <property type="evidence" value="ECO:0007669"/>
    <property type="project" value="UniProtKB-EC"/>
</dbReference>
<dbReference type="Pfam" id="PF01066">
    <property type="entry name" value="CDP-OH_P_transf"/>
    <property type="match status" value="1"/>
</dbReference>
<dbReference type="GO" id="GO:0016020">
    <property type="term" value="C:membrane"/>
    <property type="evidence" value="ECO:0007669"/>
    <property type="project" value="InterPro"/>
</dbReference>
<comment type="catalytic activity">
    <reaction evidence="1">
        <text>a CDP-1,2-diacyl-sn-glycerol + L-serine = a 1,2-diacyl-sn-glycero-3-phospho-L-serine + CMP + H(+)</text>
        <dbReference type="Rhea" id="RHEA:16913"/>
        <dbReference type="ChEBI" id="CHEBI:15378"/>
        <dbReference type="ChEBI" id="CHEBI:33384"/>
        <dbReference type="ChEBI" id="CHEBI:57262"/>
        <dbReference type="ChEBI" id="CHEBI:58332"/>
        <dbReference type="ChEBI" id="CHEBI:60377"/>
        <dbReference type="EC" id="2.7.8.8"/>
    </reaction>
</comment>
<organism evidence="17 18">
    <name type="scientific">Candidatus Sulfobium mesophilum</name>
    <dbReference type="NCBI Taxonomy" id="2016548"/>
    <lineage>
        <taxon>Bacteria</taxon>
        <taxon>Pseudomonadati</taxon>
        <taxon>Nitrospirota</taxon>
        <taxon>Nitrospiria</taxon>
        <taxon>Nitrospirales</taxon>
        <taxon>Nitrospiraceae</taxon>
        <taxon>Candidatus Sulfobium</taxon>
    </lineage>
</organism>
<gene>
    <name evidence="17" type="primary">pssA</name>
    <name evidence="17" type="ORF">NBG4_100038</name>
</gene>
<feature type="transmembrane region" description="Helical" evidence="16">
    <location>
        <begin position="187"/>
        <end position="204"/>
    </location>
</feature>
<keyword evidence="11 16" id="KW-0472">Membrane</keyword>
<dbReference type="InterPro" id="IPR048254">
    <property type="entry name" value="CDP_ALCOHOL_P_TRANSF_CS"/>
</dbReference>
<evidence type="ECO:0000256" key="12">
    <source>
        <dbReference type="ARBA" id="ARBA00023209"/>
    </source>
</evidence>
<keyword evidence="12" id="KW-0594">Phospholipid biosynthesis</keyword>
<dbReference type="PROSITE" id="PS00379">
    <property type="entry name" value="CDP_ALCOHOL_P_TRANSF"/>
    <property type="match status" value="1"/>
</dbReference>
<feature type="transmembrane region" description="Helical" evidence="16">
    <location>
        <begin position="7"/>
        <end position="28"/>
    </location>
</feature>
<evidence type="ECO:0000256" key="5">
    <source>
        <dbReference type="ARBA" id="ARBA00017171"/>
    </source>
</evidence>
<feature type="transmembrane region" description="Helical" evidence="16">
    <location>
        <begin position="156"/>
        <end position="175"/>
    </location>
</feature>
<evidence type="ECO:0000313" key="17">
    <source>
        <dbReference type="EMBL" id="SPP99598.1"/>
    </source>
</evidence>
<evidence type="ECO:0000256" key="1">
    <source>
        <dbReference type="ARBA" id="ARBA00000287"/>
    </source>
</evidence>
<keyword evidence="10" id="KW-0443">Lipid metabolism</keyword>
<dbReference type="AlphaFoldDB" id="A0A2U3QDV0"/>
<dbReference type="OrthoDB" id="9777147at2"/>
<proteinExistence type="inferred from homology"/>
<feature type="transmembrane region" description="Helical" evidence="16">
    <location>
        <begin position="94"/>
        <end position="112"/>
    </location>
</feature>
<protein>
    <recommendedName>
        <fullName evidence="5">CDP-diacylglycerol--serine O-phosphatidyltransferase</fullName>
        <ecNumber evidence="4">2.7.8.8</ecNumber>
    </recommendedName>
    <alternativeName>
        <fullName evidence="14">Phosphatidylserine synthase</fullName>
    </alternativeName>
</protein>
<keyword evidence="9 16" id="KW-1133">Transmembrane helix</keyword>
<evidence type="ECO:0000256" key="14">
    <source>
        <dbReference type="ARBA" id="ARBA00032361"/>
    </source>
</evidence>
<comment type="subcellular location">
    <subcellularLocation>
        <location evidence="2">Endomembrane system</location>
        <topology evidence="2">Multi-pass membrane protein</topology>
    </subcellularLocation>
</comment>